<dbReference type="STRING" id="269800.Tfu_1382"/>
<evidence type="ECO:0000256" key="5">
    <source>
        <dbReference type="ARBA" id="ARBA00022989"/>
    </source>
</evidence>
<proteinExistence type="inferred from homology"/>
<feature type="transmembrane region" description="Helical" evidence="7">
    <location>
        <begin position="35"/>
        <end position="53"/>
    </location>
</feature>
<comment type="similarity">
    <text evidence="2">Belongs to the acyltransferase 3 family.</text>
</comment>
<dbReference type="Pfam" id="PF01757">
    <property type="entry name" value="Acyl_transf_3"/>
    <property type="match status" value="1"/>
</dbReference>
<feature type="domain" description="Acyltransferase 3" evidence="8">
    <location>
        <begin position="28"/>
        <end position="362"/>
    </location>
</feature>
<evidence type="ECO:0000256" key="3">
    <source>
        <dbReference type="ARBA" id="ARBA00022475"/>
    </source>
</evidence>
<evidence type="ECO:0000256" key="4">
    <source>
        <dbReference type="ARBA" id="ARBA00022692"/>
    </source>
</evidence>
<feature type="transmembrane region" description="Helical" evidence="7">
    <location>
        <begin position="309"/>
        <end position="327"/>
    </location>
</feature>
<keyword evidence="5 7" id="KW-1133">Transmembrane helix</keyword>
<evidence type="ECO:0000259" key="8">
    <source>
        <dbReference type="Pfam" id="PF01757"/>
    </source>
</evidence>
<dbReference type="GO" id="GO:0005886">
    <property type="term" value="C:plasma membrane"/>
    <property type="evidence" value="ECO:0007669"/>
    <property type="project" value="UniProtKB-SubCell"/>
</dbReference>
<dbReference type="RefSeq" id="WP_011291816.1">
    <property type="nucleotide sequence ID" value="NC_007333.1"/>
</dbReference>
<name>Q47Q49_THEFY</name>
<dbReference type="InterPro" id="IPR002656">
    <property type="entry name" value="Acyl_transf_3_dom"/>
</dbReference>
<keyword evidence="6 7" id="KW-0472">Membrane</keyword>
<feature type="transmembrane region" description="Helical" evidence="7">
    <location>
        <begin position="73"/>
        <end position="92"/>
    </location>
</feature>
<dbReference type="GO" id="GO:0016413">
    <property type="term" value="F:O-acetyltransferase activity"/>
    <property type="evidence" value="ECO:0007669"/>
    <property type="project" value="TreeGrafter"/>
</dbReference>
<keyword evidence="3" id="KW-1003">Cell membrane</keyword>
<dbReference type="PANTHER" id="PTHR40074:SF2">
    <property type="entry name" value="O-ACETYLTRANSFERASE WECH"/>
    <property type="match status" value="1"/>
</dbReference>
<dbReference type="KEGG" id="tfu:Tfu_1382"/>
<sequence length="375" mass="41270">MTVQTSRSPQPPVVSPRSVTKATPVETVWLDVARIAAITAVVVLHAVAVVVTRRYYSDIGTATWWTANVVDSLMRWCVPVFIMISGALLLAPRREGLRSFYQRRFNRIGIPLVVWSVVYLSIDLFVKQASDWSDALNRVLAGKPSVHLYFLFVLAGLYALTPFLRVLTAHAPRRMLWWAAVFLTAVGVADQAISDFAGIGEANAVTRFLPFLGYYLLGYLLRDCELGKRGMWVAGMVFVAAVAATTGIVGATAVAYGEWNTQAAYAYDYLSPTVLAMSVALFLLFKPLAGRWRRFTAPDRDTTAARRRLRTLADLSFGVFLIHLVLLRELRSLTGIPEHPVGMVATVLAQAAAVLVVSFVLTAVLRRIPGLRATV</sequence>
<evidence type="ECO:0000256" key="6">
    <source>
        <dbReference type="ARBA" id="ARBA00023136"/>
    </source>
</evidence>
<dbReference type="EMBL" id="CP000088">
    <property type="protein sequence ID" value="AAZ55420.1"/>
    <property type="molecule type" value="Genomic_DNA"/>
</dbReference>
<feature type="transmembrane region" description="Helical" evidence="7">
    <location>
        <begin position="233"/>
        <end position="257"/>
    </location>
</feature>
<evidence type="ECO:0000256" key="1">
    <source>
        <dbReference type="ARBA" id="ARBA00004651"/>
    </source>
</evidence>
<organism evidence="9">
    <name type="scientific">Thermobifida fusca (strain YX)</name>
    <dbReference type="NCBI Taxonomy" id="269800"/>
    <lineage>
        <taxon>Bacteria</taxon>
        <taxon>Bacillati</taxon>
        <taxon>Actinomycetota</taxon>
        <taxon>Actinomycetes</taxon>
        <taxon>Streptosporangiales</taxon>
        <taxon>Nocardiopsidaceae</taxon>
        <taxon>Thermobifida</taxon>
    </lineage>
</organism>
<feature type="transmembrane region" description="Helical" evidence="7">
    <location>
        <begin position="269"/>
        <end position="288"/>
    </location>
</feature>
<feature type="transmembrane region" description="Helical" evidence="7">
    <location>
        <begin position="176"/>
        <end position="193"/>
    </location>
</feature>
<dbReference type="HOGENOM" id="CLU_047714_0_2_11"/>
<gene>
    <name evidence="9" type="ordered locus">Tfu_1382</name>
</gene>
<feature type="transmembrane region" description="Helical" evidence="7">
    <location>
        <begin position="104"/>
        <end position="126"/>
    </location>
</feature>
<protein>
    <submittedName>
        <fullName evidence="9">Conserved hypothetical transmembrane protein</fullName>
    </submittedName>
</protein>
<evidence type="ECO:0000256" key="2">
    <source>
        <dbReference type="ARBA" id="ARBA00007400"/>
    </source>
</evidence>
<accession>Q47Q49</accession>
<dbReference type="eggNOG" id="COG3274">
    <property type="taxonomic scope" value="Bacteria"/>
</dbReference>
<dbReference type="PANTHER" id="PTHR40074">
    <property type="entry name" value="O-ACETYLTRANSFERASE WECH"/>
    <property type="match status" value="1"/>
</dbReference>
<dbReference type="GO" id="GO:0009246">
    <property type="term" value="P:enterobacterial common antigen biosynthetic process"/>
    <property type="evidence" value="ECO:0007669"/>
    <property type="project" value="TreeGrafter"/>
</dbReference>
<comment type="subcellular location">
    <subcellularLocation>
        <location evidence="1">Cell membrane</location>
        <topology evidence="1">Multi-pass membrane protein</topology>
    </subcellularLocation>
</comment>
<dbReference type="AlphaFoldDB" id="Q47Q49"/>
<feature type="transmembrane region" description="Helical" evidence="7">
    <location>
        <begin position="205"/>
        <end position="221"/>
    </location>
</feature>
<evidence type="ECO:0000256" key="7">
    <source>
        <dbReference type="SAM" id="Phobius"/>
    </source>
</evidence>
<keyword evidence="4 7" id="KW-0812">Transmembrane</keyword>
<evidence type="ECO:0000313" key="9">
    <source>
        <dbReference type="EMBL" id="AAZ55420.1"/>
    </source>
</evidence>
<feature type="transmembrane region" description="Helical" evidence="7">
    <location>
        <begin position="146"/>
        <end position="164"/>
    </location>
</feature>
<feature type="transmembrane region" description="Helical" evidence="7">
    <location>
        <begin position="347"/>
        <end position="365"/>
    </location>
</feature>
<reference evidence="9" key="1">
    <citation type="submission" date="2005-07" db="EMBL/GenBank/DDBJ databases">
        <title>Complete sequence of Thermobifida fusca YX.</title>
        <authorList>
            <consortium name="US DOE Joint Genome Institute"/>
            <person name="Copeland A."/>
            <person name="Lucas S."/>
            <person name="Lapidus A."/>
            <person name="Barry K."/>
            <person name="Detter J.C."/>
            <person name="Glavina T."/>
            <person name="Hammon N."/>
            <person name="Israni S."/>
            <person name="Pitluck S."/>
            <person name="Di Bartolo G."/>
            <person name="Chain P."/>
            <person name="Schmutz J."/>
            <person name="Larimer F."/>
            <person name="Land M."/>
            <person name="Lykidis A."/>
            <person name="Richardson P."/>
        </authorList>
    </citation>
    <scope>NUCLEOTIDE SEQUENCE</scope>
    <source>
        <strain evidence="9">YX</strain>
    </source>
</reference>